<reference evidence="1" key="1">
    <citation type="journal article" date="2015" name="Nature">
        <title>Complex archaea that bridge the gap between prokaryotes and eukaryotes.</title>
        <authorList>
            <person name="Spang A."/>
            <person name="Saw J.H."/>
            <person name="Jorgensen S.L."/>
            <person name="Zaremba-Niedzwiedzka K."/>
            <person name="Martijn J."/>
            <person name="Lind A.E."/>
            <person name="van Eijk R."/>
            <person name="Schleper C."/>
            <person name="Guy L."/>
            <person name="Ettema T.J."/>
        </authorList>
    </citation>
    <scope>NUCLEOTIDE SEQUENCE</scope>
</reference>
<name>A0A0F9J686_9ZZZZ</name>
<gene>
    <name evidence="1" type="ORF">LCGC14_1495170</name>
</gene>
<dbReference type="AlphaFoldDB" id="A0A0F9J686"/>
<feature type="non-terminal residue" evidence="1">
    <location>
        <position position="82"/>
    </location>
</feature>
<dbReference type="Gene3D" id="2.10.10.30">
    <property type="match status" value="1"/>
</dbReference>
<protein>
    <recommendedName>
        <fullName evidence="2">Major tropism determinant N-terminal domain-containing protein</fullName>
    </recommendedName>
</protein>
<sequence length="82" mass="8519">MSKRVQVIRHIKTAADLFLGLVGEITVNTTDSALRVHDGASIGGVEQARSDLNNVPAATVSEDGKMTAAQVGDLATAKSNID</sequence>
<proteinExistence type="predicted"/>
<evidence type="ECO:0008006" key="2">
    <source>
        <dbReference type="Google" id="ProtNLM"/>
    </source>
</evidence>
<accession>A0A0F9J686</accession>
<comment type="caution">
    <text evidence="1">The sequence shown here is derived from an EMBL/GenBank/DDBJ whole genome shotgun (WGS) entry which is preliminary data.</text>
</comment>
<dbReference type="EMBL" id="LAZR01010788">
    <property type="protein sequence ID" value="KKM65058.1"/>
    <property type="molecule type" value="Genomic_DNA"/>
</dbReference>
<evidence type="ECO:0000313" key="1">
    <source>
        <dbReference type="EMBL" id="KKM65058.1"/>
    </source>
</evidence>
<organism evidence="1">
    <name type="scientific">marine sediment metagenome</name>
    <dbReference type="NCBI Taxonomy" id="412755"/>
    <lineage>
        <taxon>unclassified sequences</taxon>
        <taxon>metagenomes</taxon>
        <taxon>ecological metagenomes</taxon>
    </lineage>
</organism>